<protein>
    <recommendedName>
        <fullName evidence="1">Putative carbohydrate metabolism domain-containing protein</fullName>
    </recommendedName>
</protein>
<dbReference type="Pfam" id="PF13201">
    <property type="entry name" value="PCMD"/>
    <property type="match status" value="1"/>
</dbReference>
<proteinExistence type="predicted"/>
<dbReference type="InterPro" id="IPR038653">
    <property type="entry name" value="Put_CMD_sf"/>
</dbReference>
<dbReference type="RefSeq" id="WP_138350494.1">
    <property type="nucleotide sequence ID" value="NZ_DAWCJA010000032.1"/>
</dbReference>
<name>A0A7X9XIR1_9BACE</name>
<dbReference type="Gene3D" id="2.60.120.890">
    <property type="entry name" value="BT2081, beta-jelly-roll domain"/>
    <property type="match status" value="1"/>
</dbReference>
<reference evidence="2 3" key="1">
    <citation type="submission" date="2020-04" db="EMBL/GenBank/DDBJ databases">
        <authorList>
            <person name="Hitch T.C.A."/>
            <person name="Wylensek D."/>
            <person name="Clavel T."/>
        </authorList>
    </citation>
    <scope>NUCLEOTIDE SEQUENCE [LARGE SCALE GENOMIC DNA]</scope>
    <source>
        <strain evidence="2 3">WCA3-601-WT-5E</strain>
    </source>
</reference>
<dbReference type="Gene3D" id="2.60.40.2340">
    <property type="match status" value="1"/>
</dbReference>
<evidence type="ECO:0000259" key="1">
    <source>
        <dbReference type="Pfam" id="PF13201"/>
    </source>
</evidence>
<sequence>MRLKNLMVYLFIGFTVTSCIKDEAPNAEADIETCTVPGDVLNRTPIIGDEQITLILKTGADITKLAPEFTLTAGATINPASGTVRDFTTPQTYIVTSEDGHWKKTYEVSAVFSGIPTSFHFEETIPYVGKDGSTIYYNFRETDVLGNYMDWTNANAGFNYTGVNAAPEDYPTSPASNGVKGNCVKLTTKSTGFWGATLKMYIAAGNLFTGSFQIVIPEVVKATKFGIPFTHIPTALKGYYKYKAGAEFSVGGQVVSGRKDICDIYGVFYETDDKVETLDGTNIFTSPNIVSIARIDNAKESDQWIEFNLPFVTKPGKTIDIQKLEEGKYNLAIVFSSSIKGDLFEGAVGSTLYIDEVELSYTDKVND</sequence>
<organism evidence="2 3">
    <name type="scientific">Bacteroides eggerthii</name>
    <dbReference type="NCBI Taxonomy" id="28111"/>
    <lineage>
        <taxon>Bacteria</taxon>
        <taxon>Pseudomonadati</taxon>
        <taxon>Bacteroidota</taxon>
        <taxon>Bacteroidia</taxon>
        <taxon>Bacteroidales</taxon>
        <taxon>Bacteroidaceae</taxon>
        <taxon>Bacteroides</taxon>
    </lineage>
</organism>
<dbReference type="PROSITE" id="PS51257">
    <property type="entry name" value="PROKAR_LIPOPROTEIN"/>
    <property type="match status" value="1"/>
</dbReference>
<accession>A0A7X9XIR1</accession>
<evidence type="ECO:0000313" key="2">
    <source>
        <dbReference type="EMBL" id="NME86704.1"/>
    </source>
</evidence>
<evidence type="ECO:0000313" key="3">
    <source>
        <dbReference type="Proteomes" id="UP000520291"/>
    </source>
</evidence>
<comment type="caution">
    <text evidence="2">The sequence shown here is derived from an EMBL/GenBank/DDBJ whole genome shotgun (WGS) entry which is preliminary data.</text>
</comment>
<feature type="domain" description="Putative carbohydrate metabolism" evidence="1">
    <location>
        <begin position="120"/>
        <end position="359"/>
    </location>
</feature>
<gene>
    <name evidence="2" type="ORF">HF841_11850</name>
</gene>
<dbReference type="InterPro" id="IPR025112">
    <property type="entry name" value="PCMD"/>
</dbReference>
<dbReference type="Proteomes" id="UP000520291">
    <property type="component" value="Unassembled WGS sequence"/>
</dbReference>
<dbReference type="EMBL" id="JABAGL010000014">
    <property type="protein sequence ID" value="NME86704.1"/>
    <property type="molecule type" value="Genomic_DNA"/>
</dbReference>
<dbReference type="AlphaFoldDB" id="A0A7X9XIR1"/>